<sequence>MSILSKVRAFVSDSPADFVFEVSGAGIAWTRPAHHASIEWAPLMPGAIVVSPLENNVREPGVYEAAVRNLVADPSGKAKQRRAALILPDYCARVAVVDFDTFPSDPQEQLQLARFRVKRVVPFDIESAIVVCYPQQRTGTVKKVDVVVAVINMEVASHLEAPFRAAGFQCGFVTLSALSALALPGEDGDEHASPVVVAKLCGDVLALSLLEGRVLRMFRCVQLHGGSEQEATDVLATTFAYSEDELGARPKVLRQCGVARENGDLLQHWSDEFGLPVSSLRSRFGTPGANNAGLHGYLETMEAL</sequence>
<dbReference type="Proteomes" id="UP000593892">
    <property type="component" value="Chromosome"/>
</dbReference>
<protein>
    <submittedName>
        <fullName evidence="1">Uncharacterized protein</fullName>
    </submittedName>
</protein>
<proteinExistence type="predicted"/>
<keyword evidence="2" id="KW-1185">Reference proteome</keyword>
<accession>A0A7S7NMT3</accession>
<organism evidence="1 2">
    <name type="scientific">Paludibaculum fermentans</name>
    <dbReference type="NCBI Taxonomy" id="1473598"/>
    <lineage>
        <taxon>Bacteria</taxon>
        <taxon>Pseudomonadati</taxon>
        <taxon>Acidobacteriota</taxon>
        <taxon>Terriglobia</taxon>
        <taxon>Bryobacterales</taxon>
        <taxon>Bryobacteraceae</taxon>
        <taxon>Paludibaculum</taxon>
    </lineage>
</organism>
<reference evidence="1 2" key="1">
    <citation type="submission" date="2020-10" db="EMBL/GenBank/DDBJ databases">
        <title>Complete genome sequence of Paludibaculum fermentans P105T, a facultatively anaerobic acidobacterium capable of dissimilatory Fe(III) reduction.</title>
        <authorList>
            <person name="Dedysh S.N."/>
            <person name="Beletsky A.V."/>
            <person name="Kulichevskaya I.S."/>
            <person name="Mardanov A.V."/>
            <person name="Ravin N.V."/>
        </authorList>
    </citation>
    <scope>NUCLEOTIDE SEQUENCE [LARGE SCALE GENOMIC DNA]</scope>
    <source>
        <strain evidence="1 2">P105</strain>
    </source>
</reference>
<dbReference type="EMBL" id="CP063849">
    <property type="protein sequence ID" value="QOY86491.1"/>
    <property type="molecule type" value="Genomic_DNA"/>
</dbReference>
<evidence type="ECO:0000313" key="2">
    <source>
        <dbReference type="Proteomes" id="UP000593892"/>
    </source>
</evidence>
<name>A0A7S7NMT3_PALFE</name>
<gene>
    <name evidence="1" type="ORF">IRI77_27360</name>
</gene>
<dbReference type="KEGG" id="pfer:IRI77_27360"/>
<evidence type="ECO:0000313" key="1">
    <source>
        <dbReference type="EMBL" id="QOY86491.1"/>
    </source>
</evidence>
<dbReference type="RefSeq" id="WP_194448160.1">
    <property type="nucleotide sequence ID" value="NZ_CP063849.1"/>
</dbReference>
<dbReference type="AlphaFoldDB" id="A0A7S7NMT3"/>